<dbReference type="AlphaFoldDB" id="A0A0F3KU03"/>
<evidence type="ECO:0000313" key="1">
    <source>
        <dbReference type="EMBL" id="KJV34636.1"/>
    </source>
</evidence>
<dbReference type="Pfam" id="PF15656">
    <property type="entry name" value="Tox-HDC"/>
    <property type="match status" value="1"/>
</dbReference>
<name>A0A0F3KU03_9GAMM</name>
<evidence type="ECO:0008006" key="3">
    <source>
        <dbReference type="Google" id="ProtNLM"/>
    </source>
</evidence>
<sequence>MNTMTDLNKPWFGYVNEVRERASGSYLLGGRMYDSAMRRFCTVDGASPFDAGGLNRYAYCGGDPINRVDPSGESFWEWLGMAVGIGIAVAAAIASGGALAAAAGAAGGLGAALSTSSGVIAASTAALDVMSVGVEIGSVIASIQGDQQTADLLGWVGVSMGLASFGSAAESLVKGAGKAAIAAADDGIDGVLLSGRGAGRARTASVTRIDDPRQLQDTGRLKVVGAGVLGGEGVKTRVYANWRHYQVGAAVHYAPDMKVNLVEVKRMVPRILQANPTASKLIFHGGVHGRWDGMNYLLTGAHRKGPSNMYRQQVASLQRQFGTRYDGRDIAFNNLSGMSGTDVETIFREGAVHVHIKCYGASDKKLRRLAGVAAATSYTGPRHYVLTNGTVVPYLP</sequence>
<dbReference type="PATRIC" id="fig|345309.4.peg.1203"/>
<comment type="caution">
    <text evidence="1">The sequence shown here is derived from an EMBL/GenBank/DDBJ whole genome shotgun (WGS) entry which is preliminary data.</text>
</comment>
<proteinExistence type="predicted"/>
<protein>
    <recommendedName>
        <fullName evidence="3">RHS repeat-associated protein</fullName>
    </recommendedName>
</protein>
<evidence type="ECO:0000313" key="2">
    <source>
        <dbReference type="Proteomes" id="UP000033651"/>
    </source>
</evidence>
<dbReference type="Gene3D" id="2.180.10.10">
    <property type="entry name" value="RHS repeat-associated core"/>
    <property type="match status" value="1"/>
</dbReference>
<dbReference type="InterPro" id="IPR022385">
    <property type="entry name" value="Rhs_assc_core"/>
</dbReference>
<gene>
    <name evidence="1" type="ORF">VI08_09815</name>
</gene>
<dbReference type="Proteomes" id="UP000033651">
    <property type="component" value="Unassembled WGS sequence"/>
</dbReference>
<accession>A0A0F3KU03</accession>
<dbReference type="RefSeq" id="WP_045829411.1">
    <property type="nucleotide sequence ID" value="NZ_JZRB01000019.1"/>
</dbReference>
<reference evidence="1 2" key="1">
    <citation type="submission" date="2015-03" db="EMBL/GenBank/DDBJ databases">
        <title>Draft genome sequence of Luteibacter yeojuensis strain SU11.</title>
        <authorList>
            <person name="Sulaiman J."/>
            <person name="Priya K."/>
            <person name="Chan K.-G."/>
        </authorList>
    </citation>
    <scope>NUCLEOTIDE SEQUENCE [LARGE SCALE GENOMIC DNA]</scope>
    <source>
        <strain evidence="1 2">SU11</strain>
    </source>
</reference>
<dbReference type="InterPro" id="IPR028897">
    <property type="entry name" value="Tox-HDC_dom"/>
</dbReference>
<dbReference type="NCBIfam" id="TIGR03696">
    <property type="entry name" value="Rhs_assc_core"/>
    <property type="match status" value="1"/>
</dbReference>
<dbReference type="EMBL" id="JZRB01000019">
    <property type="protein sequence ID" value="KJV34636.1"/>
    <property type="molecule type" value="Genomic_DNA"/>
</dbReference>
<organism evidence="1 2">
    <name type="scientific">Luteibacter yeojuensis</name>
    <dbReference type="NCBI Taxonomy" id="345309"/>
    <lineage>
        <taxon>Bacteria</taxon>
        <taxon>Pseudomonadati</taxon>
        <taxon>Pseudomonadota</taxon>
        <taxon>Gammaproteobacteria</taxon>
        <taxon>Lysobacterales</taxon>
        <taxon>Rhodanobacteraceae</taxon>
        <taxon>Luteibacter</taxon>
    </lineage>
</organism>
<keyword evidence="2" id="KW-1185">Reference proteome</keyword>